<dbReference type="Proteomes" id="UP000229526">
    <property type="component" value="Unassembled WGS sequence"/>
</dbReference>
<sequence>MKKIFLVALLAVALSAAGTPSASAQTQAEKQQILNQTRQLFSGLANTLVLMQQNIRQSQAQQAGFATTLGSLSARLSSITAAALSSPAGRQGALTTVNTSQNQLSIMSTQLEIIDDRNEAMSDFLTSFQSTFSEFAGDLIDFLD</sequence>
<feature type="chain" id="PRO_5013601187" evidence="1">
    <location>
        <begin position="25"/>
        <end position="144"/>
    </location>
</feature>
<gene>
    <name evidence="2" type="ORF">COU11_00350</name>
</gene>
<dbReference type="AlphaFoldDB" id="A0A2H0UM13"/>
<proteinExistence type="predicted"/>
<reference evidence="3" key="1">
    <citation type="submission" date="2017-09" db="EMBL/GenBank/DDBJ databases">
        <title>Depth-based differentiation of microbial function through sediment-hosted aquifers and enrichment of novel symbionts in the deep terrestrial subsurface.</title>
        <authorList>
            <person name="Probst A.J."/>
            <person name="Ladd B."/>
            <person name="Jarett J.K."/>
            <person name="Geller-Mcgrath D.E."/>
            <person name="Sieber C.M.K."/>
            <person name="Emerson J.B."/>
            <person name="Anantharaman K."/>
            <person name="Thomas B.C."/>
            <person name="Malmstrom R."/>
            <person name="Stieglmeier M."/>
            <person name="Klingl A."/>
            <person name="Woyke T."/>
            <person name="Ryan C.M."/>
            <person name="Banfield J.F."/>
        </authorList>
    </citation>
    <scope>NUCLEOTIDE SEQUENCE [LARGE SCALE GENOMIC DNA]</scope>
</reference>
<comment type="caution">
    <text evidence="2">The sequence shown here is derived from an EMBL/GenBank/DDBJ whole genome shotgun (WGS) entry which is preliminary data.</text>
</comment>
<evidence type="ECO:0000256" key="1">
    <source>
        <dbReference type="SAM" id="SignalP"/>
    </source>
</evidence>
<protein>
    <submittedName>
        <fullName evidence="2">Uncharacterized protein</fullName>
    </submittedName>
</protein>
<evidence type="ECO:0000313" key="3">
    <source>
        <dbReference type="Proteomes" id="UP000229526"/>
    </source>
</evidence>
<organism evidence="2 3">
    <name type="scientific">Candidatus Harrisonbacteria bacterium CG10_big_fil_rev_8_21_14_0_10_49_15</name>
    <dbReference type="NCBI Taxonomy" id="1974587"/>
    <lineage>
        <taxon>Bacteria</taxon>
        <taxon>Candidatus Harrisoniibacteriota</taxon>
    </lineage>
</organism>
<name>A0A2H0UM13_9BACT</name>
<accession>A0A2H0UM13</accession>
<evidence type="ECO:0000313" key="2">
    <source>
        <dbReference type="EMBL" id="PIR87454.1"/>
    </source>
</evidence>
<feature type="signal peptide" evidence="1">
    <location>
        <begin position="1"/>
        <end position="24"/>
    </location>
</feature>
<dbReference type="EMBL" id="PFBD01000002">
    <property type="protein sequence ID" value="PIR87454.1"/>
    <property type="molecule type" value="Genomic_DNA"/>
</dbReference>
<keyword evidence="1" id="KW-0732">Signal</keyword>